<sequence>MRFTVLIVTLFATYAAAASLEKKQCYPASCDCNESGCSSSSPACCAVSGDPPVLLTADGLVPVAEWELPLLITKGRRESNNCRTFRFGLNKNSLSRELQKKICTHDMLNVFELLLVFLPPLLDHYIVKPTSPAHAKNEHHISPSDIIISRLLNRMEKITGNGVSQVEMSMQPKLCRERLGTAKPAPRPTSDIQR</sequence>
<keyword evidence="3" id="KW-1185">Reference proteome</keyword>
<gene>
    <name evidence="2" type="ORF">FB45DRAFT_868477</name>
</gene>
<dbReference type="AlphaFoldDB" id="A0AAD7FJ64"/>
<evidence type="ECO:0000313" key="2">
    <source>
        <dbReference type="EMBL" id="KAJ7627244.1"/>
    </source>
</evidence>
<name>A0AAD7FJ64_9AGAR</name>
<dbReference type="EMBL" id="JARKIF010000011">
    <property type="protein sequence ID" value="KAJ7627244.1"/>
    <property type="molecule type" value="Genomic_DNA"/>
</dbReference>
<evidence type="ECO:0000256" key="1">
    <source>
        <dbReference type="SAM" id="SignalP"/>
    </source>
</evidence>
<evidence type="ECO:0000313" key="3">
    <source>
        <dbReference type="Proteomes" id="UP001221142"/>
    </source>
</evidence>
<comment type="caution">
    <text evidence="2">The sequence shown here is derived from an EMBL/GenBank/DDBJ whole genome shotgun (WGS) entry which is preliminary data.</text>
</comment>
<keyword evidence="1" id="KW-0732">Signal</keyword>
<dbReference type="Proteomes" id="UP001221142">
    <property type="component" value="Unassembled WGS sequence"/>
</dbReference>
<feature type="chain" id="PRO_5042183830" description="Hydrophobin" evidence="1">
    <location>
        <begin position="18"/>
        <end position="194"/>
    </location>
</feature>
<evidence type="ECO:0008006" key="4">
    <source>
        <dbReference type="Google" id="ProtNLM"/>
    </source>
</evidence>
<reference evidence="2" key="1">
    <citation type="submission" date="2023-03" db="EMBL/GenBank/DDBJ databases">
        <title>Massive genome expansion in bonnet fungi (Mycena s.s.) driven by repeated elements and novel gene families across ecological guilds.</title>
        <authorList>
            <consortium name="Lawrence Berkeley National Laboratory"/>
            <person name="Harder C.B."/>
            <person name="Miyauchi S."/>
            <person name="Viragh M."/>
            <person name="Kuo A."/>
            <person name="Thoen E."/>
            <person name="Andreopoulos B."/>
            <person name="Lu D."/>
            <person name="Skrede I."/>
            <person name="Drula E."/>
            <person name="Henrissat B."/>
            <person name="Morin E."/>
            <person name="Kohler A."/>
            <person name="Barry K."/>
            <person name="LaButti K."/>
            <person name="Morin E."/>
            <person name="Salamov A."/>
            <person name="Lipzen A."/>
            <person name="Mereny Z."/>
            <person name="Hegedus B."/>
            <person name="Baldrian P."/>
            <person name="Stursova M."/>
            <person name="Weitz H."/>
            <person name="Taylor A."/>
            <person name="Grigoriev I.V."/>
            <person name="Nagy L.G."/>
            <person name="Martin F."/>
            <person name="Kauserud H."/>
        </authorList>
    </citation>
    <scope>NUCLEOTIDE SEQUENCE</scope>
    <source>
        <strain evidence="2">9284</strain>
    </source>
</reference>
<feature type="signal peptide" evidence="1">
    <location>
        <begin position="1"/>
        <end position="17"/>
    </location>
</feature>
<proteinExistence type="predicted"/>
<accession>A0AAD7FJ64</accession>
<organism evidence="2 3">
    <name type="scientific">Roridomyces roridus</name>
    <dbReference type="NCBI Taxonomy" id="1738132"/>
    <lineage>
        <taxon>Eukaryota</taxon>
        <taxon>Fungi</taxon>
        <taxon>Dikarya</taxon>
        <taxon>Basidiomycota</taxon>
        <taxon>Agaricomycotina</taxon>
        <taxon>Agaricomycetes</taxon>
        <taxon>Agaricomycetidae</taxon>
        <taxon>Agaricales</taxon>
        <taxon>Marasmiineae</taxon>
        <taxon>Mycenaceae</taxon>
        <taxon>Roridomyces</taxon>
    </lineage>
</organism>
<protein>
    <recommendedName>
        <fullName evidence="4">Hydrophobin</fullName>
    </recommendedName>
</protein>